<feature type="transmembrane region" description="Helical" evidence="6">
    <location>
        <begin position="371"/>
        <end position="390"/>
    </location>
</feature>
<evidence type="ECO:0000259" key="7">
    <source>
        <dbReference type="PROSITE" id="PS50850"/>
    </source>
</evidence>
<gene>
    <name evidence="8" type="ORF">FYJ37_07175</name>
</gene>
<accession>A0A844FB99</accession>
<dbReference type="Pfam" id="PF07690">
    <property type="entry name" value="MFS_1"/>
    <property type="match status" value="1"/>
</dbReference>
<feature type="transmembrane region" description="Helical" evidence="6">
    <location>
        <begin position="337"/>
        <end position="359"/>
    </location>
</feature>
<feature type="transmembrane region" description="Helical" evidence="6">
    <location>
        <begin position="174"/>
        <end position="193"/>
    </location>
</feature>
<dbReference type="EMBL" id="VUMB01000012">
    <property type="protein sequence ID" value="MSS40135.1"/>
    <property type="molecule type" value="Genomic_DNA"/>
</dbReference>
<feature type="transmembrane region" description="Helical" evidence="6">
    <location>
        <begin position="143"/>
        <end position="162"/>
    </location>
</feature>
<dbReference type="InterPro" id="IPR050327">
    <property type="entry name" value="Proton-linked_MCT"/>
</dbReference>
<evidence type="ECO:0000256" key="1">
    <source>
        <dbReference type="ARBA" id="ARBA00004651"/>
    </source>
</evidence>
<dbReference type="Gene3D" id="1.20.1250.20">
    <property type="entry name" value="MFS general substrate transporter like domains"/>
    <property type="match status" value="2"/>
</dbReference>
<dbReference type="GO" id="GO:0005886">
    <property type="term" value="C:plasma membrane"/>
    <property type="evidence" value="ECO:0007669"/>
    <property type="project" value="UniProtKB-SubCell"/>
</dbReference>
<feature type="transmembrane region" description="Helical" evidence="6">
    <location>
        <begin position="396"/>
        <end position="413"/>
    </location>
</feature>
<feature type="transmembrane region" description="Helical" evidence="6">
    <location>
        <begin position="84"/>
        <end position="102"/>
    </location>
</feature>
<dbReference type="AlphaFoldDB" id="A0A844FB99"/>
<dbReference type="Proteomes" id="UP000462363">
    <property type="component" value="Unassembled WGS sequence"/>
</dbReference>
<feature type="transmembrane region" description="Helical" evidence="6">
    <location>
        <begin position="47"/>
        <end position="72"/>
    </location>
</feature>
<evidence type="ECO:0000256" key="4">
    <source>
        <dbReference type="ARBA" id="ARBA00022989"/>
    </source>
</evidence>
<evidence type="ECO:0000313" key="9">
    <source>
        <dbReference type="Proteomes" id="UP000462363"/>
    </source>
</evidence>
<proteinExistence type="predicted"/>
<organism evidence="8 9">
    <name type="scientific">Clostridium scindens (strain JCM 10418 / VPI 12708)</name>
    <dbReference type="NCBI Taxonomy" id="29347"/>
    <lineage>
        <taxon>Bacteria</taxon>
        <taxon>Bacillati</taxon>
        <taxon>Bacillota</taxon>
        <taxon>Clostridia</taxon>
        <taxon>Lachnospirales</taxon>
        <taxon>Lachnospiraceae</taxon>
    </lineage>
</organism>
<feature type="transmembrane region" description="Helical" evidence="6">
    <location>
        <begin position="248"/>
        <end position="270"/>
    </location>
</feature>
<feature type="transmembrane region" description="Helical" evidence="6">
    <location>
        <begin position="108"/>
        <end position="131"/>
    </location>
</feature>
<dbReference type="PROSITE" id="PS50850">
    <property type="entry name" value="MFS"/>
    <property type="match status" value="1"/>
</dbReference>
<dbReference type="InterPro" id="IPR011701">
    <property type="entry name" value="MFS"/>
</dbReference>
<comment type="subcellular location">
    <subcellularLocation>
        <location evidence="1">Cell membrane</location>
        <topology evidence="1">Multi-pass membrane protein</topology>
    </subcellularLocation>
</comment>
<keyword evidence="2" id="KW-0813">Transport</keyword>
<evidence type="ECO:0000313" key="8">
    <source>
        <dbReference type="EMBL" id="MSS40135.1"/>
    </source>
</evidence>
<comment type="caution">
    <text evidence="8">The sequence shown here is derived from an EMBL/GenBank/DDBJ whole genome shotgun (WGS) entry which is preliminary data.</text>
</comment>
<feature type="transmembrane region" description="Helical" evidence="6">
    <location>
        <begin position="313"/>
        <end position="331"/>
    </location>
</feature>
<dbReference type="PANTHER" id="PTHR11360">
    <property type="entry name" value="MONOCARBOXYLATE TRANSPORTER"/>
    <property type="match status" value="1"/>
</dbReference>
<reference evidence="8 9" key="1">
    <citation type="submission" date="2019-08" db="EMBL/GenBank/DDBJ databases">
        <title>In-depth cultivation of the pig gut microbiome towards novel bacterial diversity and tailored functional studies.</title>
        <authorList>
            <person name="Wylensek D."/>
            <person name="Hitch T.C.A."/>
            <person name="Clavel T."/>
        </authorList>
    </citation>
    <scope>NUCLEOTIDE SEQUENCE [LARGE SCALE GENOMIC DNA]</scope>
    <source>
        <strain evidence="8 9">BL-389-WT-3D</strain>
    </source>
</reference>
<dbReference type="InterPro" id="IPR020846">
    <property type="entry name" value="MFS_dom"/>
</dbReference>
<dbReference type="InterPro" id="IPR036259">
    <property type="entry name" value="MFS_trans_sf"/>
</dbReference>
<keyword evidence="3 6" id="KW-0812">Transmembrane</keyword>
<protein>
    <submittedName>
        <fullName evidence="8">OFA family MFS transporter</fullName>
    </submittedName>
</protein>
<name>A0A844FB99_CLOSV</name>
<keyword evidence="4 6" id="KW-1133">Transmembrane helix</keyword>
<keyword evidence="5 6" id="KW-0472">Membrane</keyword>
<evidence type="ECO:0000256" key="6">
    <source>
        <dbReference type="SAM" id="Phobius"/>
    </source>
</evidence>
<dbReference type="GO" id="GO:0022857">
    <property type="term" value="F:transmembrane transporter activity"/>
    <property type="evidence" value="ECO:0007669"/>
    <property type="project" value="InterPro"/>
</dbReference>
<sequence length="416" mass="44043">MPGKGRGARMKKIKNRYAILAIASIVNFVHGNPYIWTVFQPYVRKEYGLSLAASSQPFTIIIGIFALGNMLGGFLQHKVGAKKTILAGSLVMCLGFFLAAVAPSHMPWVISLGYGALGGLGSGCAFSMLVAVPQGWFPDKRGLVTGITVGVIGISGVLMNPLCDSILAGYGYRTAMLVVTAVYAVLCLGAFFIEEAPEELASQGGVLTDGSTKPEGVIRTDGSAKPDESIEAAIQRQFTTREMMHTKAFYAIAITMALAVPAYVLVNPLMKSLGMKRGLTSAQALAGVMIASFANIIGRFAMPWLSDQTGRKAVIRVMYVLAMVSVVGLIAARGGLFILLISIVCLVYGGVVSVFPVLVSEHFGMKYQGMNFGAVMLGYGLASILCPYLLDIAGLNTSFLIAGIACAAGLWGTRYF</sequence>
<evidence type="ECO:0000256" key="2">
    <source>
        <dbReference type="ARBA" id="ARBA00022448"/>
    </source>
</evidence>
<evidence type="ECO:0000256" key="5">
    <source>
        <dbReference type="ARBA" id="ARBA00023136"/>
    </source>
</evidence>
<evidence type="ECO:0000256" key="3">
    <source>
        <dbReference type="ARBA" id="ARBA00022692"/>
    </source>
</evidence>
<feature type="domain" description="Major facilitator superfamily (MFS) profile" evidence="7">
    <location>
        <begin position="16"/>
        <end position="416"/>
    </location>
</feature>
<dbReference type="SUPFAM" id="SSF103473">
    <property type="entry name" value="MFS general substrate transporter"/>
    <property type="match status" value="1"/>
</dbReference>
<feature type="transmembrane region" description="Helical" evidence="6">
    <location>
        <begin position="282"/>
        <end position="301"/>
    </location>
</feature>